<evidence type="ECO:0000313" key="2">
    <source>
        <dbReference type="Proteomes" id="UP000283458"/>
    </source>
</evidence>
<organism evidence="1 2">
    <name type="scientific">Azospirillum cavernae</name>
    <dbReference type="NCBI Taxonomy" id="2320860"/>
    <lineage>
        <taxon>Bacteria</taxon>
        <taxon>Pseudomonadati</taxon>
        <taxon>Pseudomonadota</taxon>
        <taxon>Alphaproteobacteria</taxon>
        <taxon>Rhodospirillales</taxon>
        <taxon>Azospirillaceae</taxon>
        <taxon>Azospirillum</taxon>
    </lineage>
</organism>
<protein>
    <submittedName>
        <fullName evidence="1">Uncharacterized protein</fullName>
    </submittedName>
</protein>
<keyword evidence="2" id="KW-1185">Reference proteome</keyword>
<proteinExistence type="predicted"/>
<accession>A0A418VJW9</accession>
<name>A0A418VJW9_9PROT</name>
<comment type="caution">
    <text evidence="1">The sequence shown here is derived from an EMBL/GenBank/DDBJ whole genome shotgun (WGS) entry which is preliminary data.</text>
</comment>
<sequence length="77" mass="8526">MNAAGSPPSNCYAISDRFATVQEEVRADTMMRQSRLHRRSVDPEHRRISAKSVVAELCEVMRENALPEPADVAVEAA</sequence>
<reference evidence="1 2" key="1">
    <citation type="submission" date="2018-09" db="EMBL/GenBank/DDBJ databases">
        <authorList>
            <person name="Zhu H."/>
        </authorList>
    </citation>
    <scope>NUCLEOTIDE SEQUENCE [LARGE SCALE GENOMIC DNA]</scope>
    <source>
        <strain evidence="1 2">K2W22B-5</strain>
    </source>
</reference>
<dbReference type="RefSeq" id="WP_119834305.1">
    <property type="nucleotide sequence ID" value="NZ_QYUL01000008.1"/>
</dbReference>
<dbReference type="EMBL" id="QYUL01000008">
    <property type="protein sequence ID" value="RJF76457.1"/>
    <property type="molecule type" value="Genomic_DNA"/>
</dbReference>
<evidence type="ECO:0000313" key="1">
    <source>
        <dbReference type="EMBL" id="RJF76457.1"/>
    </source>
</evidence>
<dbReference type="AlphaFoldDB" id="A0A418VJW9"/>
<dbReference type="Proteomes" id="UP000283458">
    <property type="component" value="Unassembled WGS sequence"/>
</dbReference>
<gene>
    <name evidence="1" type="ORF">D3877_29165</name>
</gene>